<feature type="domain" description="Glycosyl transferase family 25" evidence="1">
    <location>
        <begin position="8"/>
        <end position="117"/>
    </location>
</feature>
<dbReference type="InterPro" id="IPR002654">
    <property type="entry name" value="Glyco_trans_25"/>
</dbReference>
<sequence>MQISDLGIWLINLPRDTGRRTAMERQLAALGLDWRLFEGVDGRAQRDVLLRAADEAAFQRNMGSTLLPGHLGCYASHLAVWEKFIASDREIALILEDDVVFHDDFLEALSTALAGRDHWDVVRFNAIRAKLPVTQGMLGRYRLNAYVGPFTGNAAYLIKRDVAARLLPGLRPQTRALDHELNRFFLHDYRQYGLEPFASHPDDGNVSSITGVGFGDVRKFPWYRRLPHYGLKAANYLRRFFYLLRKGALPGSRAPLPLHKDGL</sequence>
<name>A0A2T4JKK6_9RHOB</name>
<organism evidence="2 3">
    <name type="scientific">Phaeovulum veldkampii DSM 11550</name>
    <dbReference type="NCBI Taxonomy" id="1185920"/>
    <lineage>
        <taxon>Bacteria</taxon>
        <taxon>Pseudomonadati</taxon>
        <taxon>Pseudomonadota</taxon>
        <taxon>Alphaproteobacteria</taxon>
        <taxon>Rhodobacterales</taxon>
        <taxon>Paracoccaceae</taxon>
        <taxon>Phaeovulum</taxon>
    </lineage>
</organism>
<dbReference type="Pfam" id="PF01755">
    <property type="entry name" value="Glyco_transf_25"/>
    <property type="match status" value="1"/>
</dbReference>
<comment type="caution">
    <text evidence="2">The sequence shown here is derived from an EMBL/GenBank/DDBJ whole genome shotgun (WGS) entry which is preliminary data.</text>
</comment>
<evidence type="ECO:0000313" key="2">
    <source>
        <dbReference type="EMBL" id="PTE18403.1"/>
    </source>
</evidence>
<evidence type="ECO:0000313" key="3">
    <source>
        <dbReference type="Proteomes" id="UP000241899"/>
    </source>
</evidence>
<evidence type="ECO:0000259" key="1">
    <source>
        <dbReference type="Pfam" id="PF01755"/>
    </source>
</evidence>
<dbReference type="CDD" id="cd06532">
    <property type="entry name" value="Glyco_transf_25"/>
    <property type="match status" value="1"/>
</dbReference>
<dbReference type="SUPFAM" id="SSF53448">
    <property type="entry name" value="Nucleotide-diphospho-sugar transferases"/>
    <property type="match status" value="1"/>
</dbReference>
<dbReference type="AlphaFoldDB" id="A0A2T4JKK6"/>
<protein>
    <recommendedName>
        <fullName evidence="1">Glycosyl transferase family 25 domain-containing protein</fullName>
    </recommendedName>
</protein>
<dbReference type="RefSeq" id="WP_107324150.1">
    <property type="nucleotide sequence ID" value="NZ_NHSP01000065.1"/>
</dbReference>
<dbReference type="Proteomes" id="UP000241899">
    <property type="component" value="Unassembled WGS sequence"/>
</dbReference>
<reference evidence="2 3" key="1">
    <citation type="submission" date="2018-03" db="EMBL/GenBank/DDBJ databases">
        <title>Rhodobacter veldkampii.</title>
        <authorList>
            <person name="Meyer T.E."/>
            <person name="Miller S."/>
            <person name="Lodha T."/>
            <person name="Gandham S."/>
            <person name="Chintalapati S."/>
            <person name="Chintalapati V.R."/>
        </authorList>
    </citation>
    <scope>NUCLEOTIDE SEQUENCE [LARGE SCALE GENOMIC DNA]</scope>
    <source>
        <strain evidence="2 3">DSM 11550</strain>
    </source>
</reference>
<dbReference type="OrthoDB" id="259382at2"/>
<dbReference type="InterPro" id="IPR029044">
    <property type="entry name" value="Nucleotide-diphossugar_trans"/>
</dbReference>
<gene>
    <name evidence="2" type="ORF">C5F46_04405</name>
</gene>
<proteinExistence type="predicted"/>
<accession>A0A2T4JKK6</accession>
<dbReference type="EMBL" id="PZKF01000007">
    <property type="protein sequence ID" value="PTE18403.1"/>
    <property type="molecule type" value="Genomic_DNA"/>
</dbReference>
<keyword evidence="3" id="KW-1185">Reference proteome</keyword>